<evidence type="ECO:0000313" key="4">
    <source>
        <dbReference type="Proteomes" id="UP001190700"/>
    </source>
</evidence>
<dbReference type="GO" id="GO:0004252">
    <property type="term" value="F:serine-type endopeptidase activity"/>
    <property type="evidence" value="ECO:0007669"/>
    <property type="project" value="InterPro"/>
</dbReference>
<organism evidence="3 4">
    <name type="scientific">Cymbomonas tetramitiformis</name>
    <dbReference type="NCBI Taxonomy" id="36881"/>
    <lineage>
        <taxon>Eukaryota</taxon>
        <taxon>Viridiplantae</taxon>
        <taxon>Chlorophyta</taxon>
        <taxon>Pyramimonadophyceae</taxon>
        <taxon>Pyramimonadales</taxon>
        <taxon>Pyramimonadaceae</taxon>
        <taxon>Cymbomonas</taxon>
    </lineage>
</organism>
<dbReference type="Gene3D" id="2.130.10.120">
    <property type="entry name" value="Prolyl oligopeptidase, N-terminal domain"/>
    <property type="match status" value="1"/>
</dbReference>
<accession>A0AAE0FEX3</accession>
<evidence type="ECO:0000259" key="2">
    <source>
        <dbReference type="Pfam" id="PF02897"/>
    </source>
</evidence>
<dbReference type="AlphaFoldDB" id="A0AAE0FEX3"/>
<dbReference type="EMBL" id="LGRX02019520">
    <property type="protein sequence ID" value="KAK3258458.1"/>
    <property type="molecule type" value="Genomic_DNA"/>
</dbReference>
<dbReference type="PANTHER" id="PTHR11757">
    <property type="entry name" value="PROTEASE FAMILY S9A OLIGOPEPTIDASE"/>
    <property type="match status" value="1"/>
</dbReference>
<comment type="caution">
    <text evidence="3">The sequence shown here is derived from an EMBL/GenBank/DDBJ whole genome shotgun (WGS) entry which is preliminary data.</text>
</comment>
<dbReference type="InterPro" id="IPR051543">
    <property type="entry name" value="Serine_Peptidase_S9A"/>
</dbReference>
<dbReference type="Proteomes" id="UP001190700">
    <property type="component" value="Unassembled WGS sequence"/>
</dbReference>
<protein>
    <recommendedName>
        <fullName evidence="2">Peptidase S9A N-terminal domain-containing protein</fullName>
    </recommendedName>
</protein>
<dbReference type="Pfam" id="PF02897">
    <property type="entry name" value="Peptidase_S9_N"/>
    <property type="match status" value="1"/>
</dbReference>
<gene>
    <name evidence="3" type="ORF">CYMTET_32497</name>
</gene>
<reference evidence="3 4" key="1">
    <citation type="journal article" date="2015" name="Genome Biol. Evol.">
        <title>Comparative Genomics of a Bacterivorous Green Alga Reveals Evolutionary Causalities and Consequences of Phago-Mixotrophic Mode of Nutrition.</title>
        <authorList>
            <person name="Burns J.A."/>
            <person name="Paasch A."/>
            <person name="Narechania A."/>
            <person name="Kim E."/>
        </authorList>
    </citation>
    <scope>NUCLEOTIDE SEQUENCE [LARGE SCALE GENOMIC DNA]</scope>
    <source>
        <strain evidence="3 4">PLY_AMNH</strain>
    </source>
</reference>
<feature type="domain" description="Peptidase S9A N-terminal" evidence="2">
    <location>
        <begin position="158"/>
        <end position="307"/>
    </location>
</feature>
<evidence type="ECO:0000256" key="1">
    <source>
        <dbReference type="ARBA" id="ARBA00005228"/>
    </source>
</evidence>
<dbReference type="InterPro" id="IPR023302">
    <property type="entry name" value="Pept_S9A_N"/>
</dbReference>
<evidence type="ECO:0000313" key="3">
    <source>
        <dbReference type="EMBL" id="KAK3258458.1"/>
    </source>
</evidence>
<comment type="similarity">
    <text evidence="1">Belongs to the peptidase S9A family.</text>
</comment>
<sequence>MSTSALLRLLNSTRSVRRTCPVWRAYRAKPDASPSEITLPSFKKQLQTWSLYSSCKLRIGKVAHASAETRRQLCRSAIEDNVYSLLKLEHVVTPYVRLSSFAPSLSVLACLSSSLRRGILQLAKGWDTEAWRARILAETSTARSSSSKDLWREIRPPYQYYVREREQNMFFCRALLGEQARGASAASEELLLDLSETATVESEGLTSIACLKVAKDQCHIAYTIDTTGEELYTLCVRRLGDGHTYQHVHGVGPGIEWGSCGRLYYTTLDERGRPNAVKSHVVGSPAASDIRVLSEPDDRFSLVLGRTKALQQRVARILPAFERVLRAVFYPQLAAWPFLRLGCCEPESSAGLLGMSGLVLYHCDLHLRCFDAGLASKYPSSPAGSALGMCSTSGHQLHCEFSTPPVALPLRVQGALTVS</sequence>
<dbReference type="PANTHER" id="PTHR11757:SF19">
    <property type="entry name" value="PROLYL ENDOPEPTIDASE-LIKE"/>
    <property type="match status" value="1"/>
</dbReference>
<dbReference type="SUPFAM" id="SSF50993">
    <property type="entry name" value="Peptidase/esterase 'gauge' domain"/>
    <property type="match status" value="1"/>
</dbReference>
<proteinExistence type="inferred from homology"/>
<keyword evidence="4" id="KW-1185">Reference proteome</keyword>
<name>A0AAE0FEX3_9CHLO</name>